<feature type="region of interest" description="Disordered" evidence="1">
    <location>
        <begin position="73"/>
        <end position="98"/>
    </location>
</feature>
<comment type="caution">
    <text evidence="2">The sequence shown here is derived from an EMBL/GenBank/DDBJ whole genome shotgun (WGS) entry which is preliminary data.</text>
</comment>
<organism evidence="2 3">
    <name type="scientific">Eumeta variegata</name>
    <name type="common">Bagworm moth</name>
    <name type="synonym">Eumeta japonica</name>
    <dbReference type="NCBI Taxonomy" id="151549"/>
    <lineage>
        <taxon>Eukaryota</taxon>
        <taxon>Metazoa</taxon>
        <taxon>Ecdysozoa</taxon>
        <taxon>Arthropoda</taxon>
        <taxon>Hexapoda</taxon>
        <taxon>Insecta</taxon>
        <taxon>Pterygota</taxon>
        <taxon>Neoptera</taxon>
        <taxon>Endopterygota</taxon>
        <taxon>Lepidoptera</taxon>
        <taxon>Glossata</taxon>
        <taxon>Ditrysia</taxon>
        <taxon>Tineoidea</taxon>
        <taxon>Psychidae</taxon>
        <taxon>Oiketicinae</taxon>
        <taxon>Eumeta</taxon>
    </lineage>
</organism>
<accession>A0A4C1ZF11</accession>
<gene>
    <name evidence="2" type="ORF">EVAR_57468_1</name>
</gene>
<keyword evidence="3" id="KW-1185">Reference proteome</keyword>
<name>A0A4C1ZF11_EUMVA</name>
<dbReference type="OrthoDB" id="118105at2759"/>
<reference evidence="2 3" key="1">
    <citation type="journal article" date="2019" name="Commun. Biol.">
        <title>The bagworm genome reveals a unique fibroin gene that provides high tensile strength.</title>
        <authorList>
            <person name="Kono N."/>
            <person name="Nakamura H."/>
            <person name="Ohtoshi R."/>
            <person name="Tomita M."/>
            <person name="Numata K."/>
            <person name="Arakawa K."/>
        </authorList>
    </citation>
    <scope>NUCLEOTIDE SEQUENCE [LARGE SCALE GENOMIC DNA]</scope>
</reference>
<evidence type="ECO:0000256" key="1">
    <source>
        <dbReference type="SAM" id="MobiDB-lite"/>
    </source>
</evidence>
<dbReference type="EMBL" id="BGZK01001773">
    <property type="protein sequence ID" value="GBP85992.1"/>
    <property type="molecule type" value="Genomic_DNA"/>
</dbReference>
<dbReference type="Proteomes" id="UP000299102">
    <property type="component" value="Unassembled WGS sequence"/>
</dbReference>
<evidence type="ECO:0000313" key="2">
    <source>
        <dbReference type="EMBL" id="GBP85992.1"/>
    </source>
</evidence>
<protein>
    <submittedName>
        <fullName evidence="2">Uncharacterized protein</fullName>
    </submittedName>
</protein>
<proteinExistence type="predicted"/>
<sequence>MDDAAIKDLLNNRDWEFSQSVPRVFWRTKEMNTRGPDIADDLLLPQDKLGLLQYRLNLATAMAKYDGETVNPIYSRSNSRGGADTDSREIPSTSRNQDVLPKKKHRVIVAQPCPDQSSSEMGYHHLFEVPDNISNRVLQMCTSHLDSRLSIRDCIFILKLHLHHRSHFIAVLLRSSQGDQLEMPHIDSSISLDGTPEVNDFASLAVSYFLKPHKVSF</sequence>
<evidence type="ECO:0000313" key="3">
    <source>
        <dbReference type="Proteomes" id="UP000299102"/>
    </source>
</evidence>
<dbReference type="AlphaFoldDB" id="A0A4C1ZF11"/>